<dbReference type="GO" id="GO:0140359">
    <property type="term" value="F:ABC-type transporter activity"/>
    <property type="evidence" value="ECO:0007669"/>
    <property type="project" value="InterPro"/>
</dbReference>
<keyword evidence="4 5" id="KW-0472">Membrane</keyword>
<dbReference type="Proteomes" id="UP000215185">
    <property type="component" value="Chromosome 1"/>
</dbReference>
<sequence>MFNELKRYFNYRFRYFFDSICDILYSVIFIIGIMVIFDRKEPINLLYFFIYYAITNVILLANEELEYEIRTNQYANIKTTKRSPLVIYISRSVTYFIWTTLVFLISIILSLLFLKVRFVLPSLTLVDLIIISILNYIMFLTLYTLSIKMTERFERISVFLNLVNTVLLFYSGLVFPTPFITYVDLLDFILSK</sequence>
<dbReference type="RefSeq" id="WP_018372575.1">
    <property type="nucleotide sequence ID" value="NZ_LT906439.1"/>
</dbReference>
<evidence type="ECO:0000259" key="6">
    <source>
        <dbReference type="Pfam" id="PF01061"/>
    </source>
</evidence>
<organism evidence="7 8">
    <name type="scientific">Streptococcus merionis</name>
    <dbReference type="NCBI Taxonomy" id="400065"/>
    <lineage>
        <taxon>Bacteria</taxon>
        <taxon>Bacillati</taxon>
        <taxon>Bacillota</taxon>
        <taxon>Bacilli</taxon>
        <taxon>Lactobacillales</taxon>
        <taxon>Streptococcaceae</taxon>
        <taxon>Streptococcus</taxon>
    </lineage>
</organism>
<feature type="transmembrane region" description="Helical" evidence="5">
    <location>
        <begin position="15"/>
        <end position="37"/>
    </location>
</feature>
<protein>
    <submittedName>
        <fullName evidence="7">Membrane protein</fullName>
    </submittedName>
</protein>
<comment type="subcellular location">
    <subcellularLocation>
        <location evidence="1">Membrane</location>
        <topology evidence="1">Multi-pass membrane protein</topology>
    </subcellularLocation>
</comment>
<evidence type="ECO:0000256" key="5">
    <source>
        <dbReference type="SAM" id="Phobius"/>
    </source>
</evidence>
<reference evidence="7 8" key="1">
    <citation type="submission" date="2017-06" db="EMBL/GenBank/DDBJ databases">
        <authorList>
            <consortium name="Pathogen Informatics"/>
        </authorList>
    </citation>
    <scope>NUCLEOTIDE SEQUENCE [LARGE SCALE GENOMIC DNA]</scope>
    <source>
        <strain evidence="7 8">NCTC13788</strain>
    </source>
</reference>
<evidence type="ECO:0000256" key="3">
    <source>
        <dbReference type="ARBA" id="ARBA00022989"/>
    </source>
</evidence>
<accession>A0A239SPW0</accession>
<feature type="transmembrane region" description="Helical" evidence="5">
    <location>
        <begin position="125"/>
        <end position="146"/>
    </location>
</feature>
<dbReference type="GO" id="GO:0016020">
    <property type="term" value="C:membrane"/>
    <property type="evidence" value="ECO:0007669"/>
    <property type="project" value="UniProtKB-SubCell"/>
</dbReference>
<evidence type="ECO:0000313" key="7">
    <source>
        <dbReference type="EMBL" id="SNU87511.1"/>
    </source>
</evidence>
<gene>
    <name evidence="7" type="ORF">SAMEA4412692_00678</name>
</gene>
<evidence type="ECO:0000313" key="8">
    <source>
        <dbReference type="Proteomes" id="UP000215185"/>
    </source>
</evidence>
<dbReference type="Pfam" id="PF01061">
    <property type="entry name" value="ABC2_membrane"/>
    <property type="match status" value="1"/>
</dbReference>
<dbReference type="STRING" id="1123308.GCA_000380085_00022"/>
<feature type="transmembrane region" description="Helical" evidence="5">
    <location>
        <begin position="158"/>
        <end position="183"/>
    </location>
</feature>
<dbReference type="InterPro" id="IPR013525">
    <property type="entry name" value="ABC2_TM"/>
</dbReference>
<dbReference type="EMBL" id="LT906439">
    <property type="protein sequence ID" value="SNU87511.1"/>
    <property type="molecule type" value="Genomic_DNA"/>
</dbReference>
<dbReference type="AlphaFoldDB" id="A0A239SPW0"/>
<evidence type="ECO:0000256" key="2">
    <source>
        <dbReference type="ARBA" id="ARBA00022692"/>
    </source>
</evidence>
<proteinExistence type="predicted"/>
<evidence type="ECO:0000256" key="1">
    <source>
        <dbReference type="ARBA" id="ARBA00004141"/>
    </source>
</evidence>
<feature type="transmembrane region" description="Helical" evidence="5">
    <location>
        <begin position="43"/>
        <end position="61"/>
    </location>
</feature>
<name>A0A239SPW0_9STRE</name>
<feature type="transmembrane region" description="Helical" evidence="5">
    <location>
        <begin position="92"/>
        <end position="113"/>
    </location>
</feature>
<keyword evidence="8" id="KW-1185">Reference proteome</keyword>
<dbReference type="KEGG" id="smen:SAMEA4412692_0678"/>
<keyword evidence="3 5" id="KW-1133">Transmembrane helix</keyword>
<evidence type="ECO:0000256" key="4">
    <source>
        <dbReference type="ARBA" id="ARBA00023136"/>
    </source>
</evidence>
<dbReference type="OrthoDB" id="2339773at2"/>
<feature type="domain" description="ABC-2 type transporter transmembrane" evidence="6">
    <location>
        <begin position="9"/>
        <end position="180"/>
    </location>
</feature>
<keyword evidence="2 5" id="KW-0812">Transmembrane</keyword>